<keyword evidence="2 3" id="KW-0732">Signal</keyword>
<feature type="chain" id="PRO_5012749148" evidence="3">
    <location>
        <begin position="20"/>
        <end position="250"/>
    </location>
</feature>
<reference evidence="5 6" key="1">
    <citation type="submission" date="2017-01" db="EMBL/GenBank/DDBJ databases">
        <authorList>
            <person name="Mah S.A."/>
            <person name="Swanson W.J."/>
            <person name="Moy G.W."/>
            <person name="Vacquier V.D."/>
        </authorList>
    </citation>
    <scope>NUCLEOTIDE SEQUENCE [LARGE SCALE GENOMIC DNA]</scope>
    <source>
        <strain evidence="5 6">RU36E</strain>
    </source>
</reference>
<evidence type="ECO:0000256" key="1">
    <source>
        <dbReference type="ARBA" id="ARBA00010333"/>
    </source>
</evidence>
<dbReference type="EMBL" id="FTMP01000008">
    <property type="protein sequence ID" value="SIQ81587.1"/>
    <property type="molecule type" value="Genomic_DNA"/>
</dbReference>
<gene>
    <name evidence="5" type="ORF">SAMN05878282_108158</name>
</gene>
<comment type="similarity">
    <text evidence="1">Belongs to the bacterial solute-binding protein 3 family.</text>
</comment>
<evidence type="ECO:0000256" key="3">
    <source>
        <dbReference type="SAM" id="SignalP"/>
    </source>
</evidence>
<feature type="signal peptide" evidence="3">
    <location>
        <begin position="1"/>
        <end position="19"/>
    </location>
</feature>
<evidence type="ECO:0000313" key="5">
    <source>
        <dbReference type="EMBL" id="SIQ81587.1"/>
    </source>
</evidence>
<organism evidence="5 6">
    <name type="scientific">Aquipseudomonas alcaligenes</name>
    <name type="common">Pseudomonas alcaligenes</name>
    <dbReference type="NCBI Taxonomy" id="43263"/>
    <lineage>
        <taxon>Bacteria</taxon>
        <taxon>Pseudomonadati</taxon>
        <taxon>Pseudomonadota</taxon>
        <taxon>Gammaproteobacteria</taxon>
        <taxon>Pseudomonadales</taxon>
        <taxon>Pseudomonadaceae</taxon>
        <taxon>Aquipseudomonas</taxon>
    </lineage>
</organism>
<dbReference type="Pfam" id="PF00497">
    <property type="entry name" value="SBP_bac_3"/>
    <property type="match status" value="1"/>
</dbReference>
<accession>A0A1N6VUP1</accession>
<name>A0A1N6VUP1_AQUAC</name>
<dbReference type="RefSeq" id="WP_076428337.1">
    <property type="nucleotide sequence ID" value="NZ_FTMP01000008.1"/>
</dbReference>
<evidence type="ECO:0000259" key="4">
    <source>
        <dbReference type="SMART" id="SM00062"/>
    </source>
</evidence>
<dbReference type="AlphaFoldDB" id="A0A1N6VUP1"/>
<feature type="domain" description="Solute-binding protein family 3/N-terminal" evidence="4">
    <location>
        <begin position="22"/>
        <end position="250"/>
    </location>
</feature>
<proteinExistence type="inferred from homology"/>
<evidence type="ECO:0000256" key="2">
    <source>
        <dbReference type="ARBA" id="ARBA00022729"/>
    </source>
</evidence>
<dbReference type="PANTHER" id="PTHR35936:SF25">
    <property type="entry name" value="ABC TRANSPORTER SUBSTRATE-BINDING PROTEIN"/>
    <property type="match status" value="1"/>
</dbReference>
<dbReference type="SMART" id="SM00062">
    <property type="entry name" value="PBPb"/>
    <property type="match status" value="1"/>
</dbReference>
<dbReference type="Gene3D" id="3.40.190.10">
    <property type="entry name" value="Periplasmic binding protein-like II"/>
    <property type="match status" value="2"/>
</dbReference>
<dbReference type="PANTHER" id="PTHR35936">
    <property type="entry name" value="MEMBRANE-BOUND LYTIC MUREIN TRANSGLYCOSYLASE F"/>
    <property type="match status" value="1"/>
</dbReference>
<dbReference type="SUPFAM" id="SSF53850">
    <property type="entry name" value="Periplasmic binding protein-like II"/>
    <property type="match status" value="1"/>
</dbReference>
<evidence type="ECO:0000313" key="6">
    <source>
        <dbReference type="Proteomes" id="UP000185841"/>
    </source>
</evidence>
<dbReference type="InterPro" id="IPR001638">
    <property type="entry name" value="Solute-binding_3/MltF_N"/>
</dbReference>
<protein>
    <submittedName>
        <fullName evidence="5">Amino acid ABC transporter substrate-binding protein, PAAT family</fullName>
    </submittedName>
</protein>
<dbReference type="Proteomes" id="UP000185841">
    <property type="component" value="Unassembled WGS sequence"/>
</dbReference>
<sequence length="250" mass="28157">MRLVAFLCLLAIATPHAQAQQKLYLSTLDWPPYTSQTLQDGGYASAVVRAAFAAVDIDIEVRYYPWARALSLAQQGKVDGLFPEYFAPEQRPDFLFSDPFPGGPAGLLKLRERHLSTQREESGLPPLSELRGLKIGLVRGYLNHPGLDSAPGLHREFARDDQQNLSKLLAGRVDLIFMDYLVAEFLIGRYFPEHRDEIDLLSPPLLQPTLHLALPRKRADAESTLKAFNRGLQIIRDNGELQRLRQHHGL</sequence>